<dbReference type="OrthoDB" id="20788at2"/>
<evidence type="ECO:0000313" key="2">
    <source>
        <dbReference type="Proteomes" id="UP000253816"/>
    </source>
</evidence>
<name>A0A369KIZ6_9BACT</name>
<dbReference type="AlphaFoldDB" id="A0A369KIZ6"/>
<dbReference type="Proteomes" id="UP000253816">
    <property type="component" value="Unassembled WGS sequence"/>
</dbReference>
<accession>A0A369KIZ6</accession>
<protein>
    <submittedName>
        <fullName evidence="1">Uncharacterized protein</fullName>
    </submittedName>
</protein>
<organism evidence="1 2">
    <name type="scientific">Candidatus Similichlamydia laticola</name>
    <dbReference type="NCBI Taxonomy" id="2170265"/>
    <lineage>
        <taxon>Bacteria</taxon>
        <taxon>Pseudomonadati</taxon>
        <taxon>Chlamydiota</taxon>
        <taxon>Chlamydiia</taxon>
        <taxon>Parachlamydiales</taxon>
        <taxon>Candidatus Parilichlamydiaceae</taxon>
        <taxon>Candidatus Similichlamydia</taxon>
    </lineage>
</organism>
<reference evidence="1 2" key="1">
    <citation type="submission" date="2018-07" db="EMBL/GenBank/DDBJ databases">
        <title>Comparative genomics of the Candidatus Parilichlamydiaceae reveals evidence of convergent evolution and genome reduction in the phylum Chlamydiae.</title>
        <authorList>
            <person name="Taylor-Brown A."/>
            <person name="Polkinghorne A."/>
        </authorList>
    </citation>
    <scope>NUCLEOTIDE SEQUENCE [LARGE SCALE GENOMIC DNA]</scope>
    <source>
        <strain evidence="1 2">Hat2</strain>
    </source>
</reference>
<sequence>MRLFWILTLTLLGYIYTTQNEPFSFFKSLLPSHRSPCEAFATTLSTQALSESLYQQYPEASLLDIRQEFVPYLKLRANHIQESLSVESGVILWSLRDGEMVLNTKTWGKTHGLGDCLRARVNAKELQLLRFVSQQERHTIALSRLQNIFRQQGEKQTELALESCIDKGLLVRQGSHVMLYFHNPIWPSLPYTQENRLIAWTSLERRQTIQAMFHAENVLPFIEQLFVGKQLRVRSYQIVFLPIYRLLFKWKGETQSLYLNGITGGTYNLE</sequence>
<keyword evidence="2" id="KW-1185">Reference proteome</keyword>
<dbReference type="RefSeq" id="WP_114544097.1">
    <property type="nucleotide sequence ID" value="NZ_QQBG01000008.1"/>
</dbReference>
<evidence type="ECO:0000313" key="1">
    <source>
        <dbReference type="EMBL" id="RDB31734.1"/>
    </source>
</evidence>
<comment type="caution">
    <text evidence="1">The sequence shown here is derived from an EMBL/GenBank/DDBJ whole genome shotgun (WGS) entry which is preliminary data.</text>
</comment>
<dbReference type="EMBL" id="QQBG01000008">
    <property type="protein sequence ID" value="RDB31734.1"/>
    <property type="molecule type" value="Genomic_DNA"/>
</dbReference>
<proteinExistence type="predicted"/>
<gene>
    <name evidence="1" type="ORF">HAT2_00114</name>
</gene>